<evidence type="ECO:0000313" key="1">
    <source>
        <dbReference type="EMBL" id="RLV60493.1"/>
    </source>
</evidence>
<accession>A0A3L8Q1A0</accession>
<dbReference type="InterPro" id="IPR042564">
    <property type="entry name" value="CRISPR-Cas6/Csy4_sf"/>
</dbReference>
<dbReference type="Pfam" id="PF09618">
    <property type="entry name" value="Cas_Csy4"/>
    <property type="match status" value="1"/>
</dbReference>
<reference evidence="1 2" key="1">
    <citation type="submission" date="2018-09" db="EMBL/GenBank/DDBJ databases">
        <title>Phylogeny of the Shewanellaceae, and recommendation for two new genera, Pseudoshewanella and Parashewanella.</title>
        <authorList>
            <person name="Wang G."/>
        </authorList>
    </citation>
    <scope>NUCLEOTIDE SEQUENCE [LARGE SCALE GENOMIC DNA]</scope>
    <source>
        <strain evidence="1 2">C51</strain>
    </source>
</reference>
<dbReference type="OrthoDB" id="6104063at2"/>
<dbReference type="GO" id="GO:0043571">
    <property type="term" value="P:maintenance of CRISPR repeat elements"/>
    <property type="evidence" value="ECO:0007669"/>
    <property type="project" value="InterPro"/>
</dbReference>
<dbReference type="Proteomes" id="UP000281474">
    <property type="component" value="Unassembled WGS sequence"/>
</dbReference>
<dbReference type="Gene3D" id="3.30.70.2540">
    <property type="entry name" value="CRISPR-associated endoribonuclease Cas6/Csy4"/>
    <property type="match status" value="1"/>
</dbReference>
<dbReference type="EMBL" id="QZEI01000015">
    <property type="protein sequence ID" value="RLV60493.1"/>
    <property type="molecule type" value="Genomic_DNA"/>
</dbReference>
<protein>
    <submittedName>
        <fullName evidence="1">Type I-F CRISPR-associated endoribonuclease Cas6/Csy4</fullName>
    </submittedName>
</protein>
<organism evidence="1 2">
    <name type="scientific">Parashewanella curva</name>
    <dbReference type="NCBI Taxonomy" id="2338552"/>
    <lineage>
        <taxon>Bacteria</taxon>
        <taxon>Pseudomonadati</taxon>
        <taxon>Pseudomonadota</taxon>
        <taxon>Gammaproteobacteria</taxon>
        <taxon>Alteromonadales</taxon>
        <taxon>Shewanellaceae</taxon>
        <taxon>Parashewanella</taxon>
    </lineage>
</organism>
<proteinExistence type="predicted"/>
<comment type="caution">
    <text evidence="1">The sequence shown here is derived from an EMBL/GenBank/DDBJ whole genome shotgun (WGS) entry which is preliminary data.</text>
</comment>
<name>A0A3L8Q1A0_9GAMM</name>
<dbReference type="GO" id="GO:0004519">
    <property type="term" value="F:endonuclease activity"/>
    <property type="evidence" value="ECO:0007669"/>
    <property type="project" value="InterPro"/>
</dbReference>
<dbReference type="RefSeq" id="WP_121838253.1">
    <property type="nucleotide sequence ID" value="NZ_ML014764.1"/>
</dbReference>
<gene>
    <name evidence="1" type="primary">cas6f</name>
    <name evidence="1" type="ORF">D5018_06790</name>
</gene>
<evidence type="ECO:0000313" key="2">
    <source>
        <dbReference type="Proteomes" id="UP000281474"/>
    </source>
</evidence>
<keyword evidence="2" id="KW-1185">Reference proteome</keyword>
<sequence length="201" mass="23334">MRNRYYFMIKYLPENASNSLLAARCISVLHGVVSHNGQTNIGVTFPKWSDSSVGRQIGFVSNDYRNLESFRRNRYFNMMNEDGLFFVSGVEEVPNRIDEVQYVRNNGIAKYTLRERQRRIERCQKRAEKGGREYQPKLGYIEREFGSFHKLILTSKSKQTSFPLYIQKKSGVNHVNCDFGHYGLASNQVLMGTVPDLSFEH</sequence>
<dbReference type="NCBIfam" id="TIGR02563">
    <property type="entry name" value="cas_Csy4"/>
    <property type="match status" value="1"/>
</dbReference>
<dbReference type="InterPro" id="IPR013396">
    <property type="entry name" value="CRISPR-assoc_prot_Csy4"/>
</dbReference>
<dbReference type="AlphaFoldDB" id="A0A3L8Q1A0"/>